<protein>
    <recommendedName>
        <fullName evidence="4">N-acetyltransferase domain-containing protein</fullName>
    </recommendedName>
</protein>
<sequence>MFVDRVKNDPKFREAAFKLQKEIGRANDPGNHVKTYFDINEGLTLDTRTKGEDSRFDEKEMEGFLKEHEVGETFKQQEDEDKSHPRYNHVRVIAQSLAFTKAGRYDAREATKVINEAYNKGEVEGEERFRLGNIVDEDTMISMIKDPECNVLLAEVPDGKGVVKNGAIIGVCVYSTGSSAGTLPGTDAIPGAIRFLAVAKGFAGLCIGERTLRKAERNMVEEGVGKIVFCVPGTRKGICKWAMRRGYMKKTEVPYPVDKVPFKVIEEKIDELTLVVFEKCIREGKDARLELGEVNHEKLGGGENDDKGDQEDGEQSARPSSDRQPIKLSIFEEAEAALRGISFVSNPNKLNFDDFKKVKEVQHGLPAEKE</sequence>
<reference evidence="3" key="1">
    <citation type="journal article" date="2023" name="Commun. Biol.">
        <title>Genome analysis of Parmales, the sister group of diatoms, reveals the evolutionary specialization of diatoms from phago-mixotrophs to photoautotrophs.</title>
        <authorList>
            <person name="Ban H."/>
            <person name="Sato S."/>
            <person name="Yoshikawa S."/>
            <person name="Yamada K."/>
            <person name="Nakamura Y."/>
            <person name="Ichinomiya M."/>
            <person name="Sato N."/>
            <person name="Blanc-Mathieu R."/>
            <person name="Endo H."/>
            <person name="Kuwata A."/>
            <person name="Ogata H."/>
        </authorList>
    </citation>
    <scope>NUCLEOTIDE SEQUENCE [LARGE SCALE GENOMIC DNA]</scope>
</reference>
<dbReference type="AlphaFoldDB" id="A0A9W7LFY0"/>
<evidence type="ECO:0000256" key="1">
    <source>
        <dbReference type="SAM" id="MobiDB-lite"/>
    </source>
</evidence>
<organism evidence="2 3">
    <name type="scientific">Triparma columacea</name>
    <dbReference type="NCBI Taxonomy" id="722753"/>
    <lineage>
        <taxon>Eukaryota</taxon>
        <taxon>Sar</taxon>
        <taxon>Stramenopiles</taxon>
        <taxon>Ochrophyta</taxon>
        <taxon>Bolidophyceae</taxon>
        <taxon>Parmales</taxon>
        <taxon>Triparmaceae</taxon>
        <taxon>Triparma</taxon>
    </lineage>
</organism>
<evidence type="ECO:0000313" key="2">
    <source>
        <dbReference type="EMBL" id="GMI48999.1"/>
    </source>
</evidence>
<dbReference type="EMBL" id="BRYA01000452">
    <property type="protein sequence ID" value="GMI48999.1"/>
    <property type="molecule type" value="Genomic_DNA"/>
</dbReference>
<dbReference type="InterPro" id="IPR016181">
    <property type="entry name" value="Acyl_CoA_acyltransferase"/>
</dbReference>
<feature type="region of interest" description="Disordered" evidence="1">
    <location>
        <begin position="293"/>
        <end position="326"/>
    </location>
</feature>
<name>A0A9W7LFY0_9STRA</name>
<dbReference type="Proteomes" id="UP001165065">
    <property type="component" value="Unassembled WGS sequence"/>
</dbReference>
<accession>A0A9W7LFY0</accession>
<gene>
    <name evidence="2" type="ORF">TrCOL_g6219</name>
</gene>
<dbReference type="OrthoDB" id="189656at2759"/>
<evidence type="ECO:0008006" key="4">
    <source>
        <dbReference type="Google" id="ProtNLM"/>
    </source>
</evidence>
<dbReference type="SUPFAM" id="SSF55729">
    <property type="entry name" value="Acyl-CoA N-acyltransferases (Nat)"/>
    <property type="match status" value="1"/>
</dbReference>
<evidence type="ECO:0000313" key="3">
    <source>
        <dbReference type="Proteomes" id="UP001165065"/>
    </source>
</evidence>
<keyword evidence="3" id="KW-1185">Reference proteome</keyword>
<comment type="caution">
    <text evidence="2">The sequence shown here is derived from an EMBL/GenBank/DDBJ whole genome shotgun (WGS) entry which is preliminary data.</text>
</comment>
<dbReference type="Gene3D" id="3.40.630.30">
    <property type="match status" value="1"/>
</dbReference>
<proteinExistence type="predicted"/>
<feature type="compositionally biased region" description="Basic and acidic residues" evidence="1">
    <location>
        <begin position="293"/>
        <end position="307"/>
    </location>
</feature>